<dbReference type="EMBL" id="CATNWA010002680">
    <property type="protein sequence ID" value="CAI9543555.1"/>
    <property type="molecule type" value="Genomic_DNA"/>
</dbReference>
<keyword evidence="1" id="KW-1133">Transmembrane helix</keyword>
<accession>A0ABN9B7Q2</accession>
<protein>
    <submittedName>
        <fullName evidence="2">Uncharacterized protein</fullName>
    </submittedName>
</protein>
<name>A0ABN9B7Q2_9NEOB</name>
<sequence length="75" mass="8262">MSAVSGHLLYLHPQSLVISCSSFAVCGHLLVIYFTPGRIFFFVAGYMGVSHCCWIYGGCLFAVGYMEDVSLLLDF</sequence>
<gene>
    <name evidence="2" type="ORF">SPARVUS_LOCUS2302561</name>
</gene>
<keyword evidence="1" id="KW-0472">Membrane</keyword>
<proteinExistence type="predicted"/>
<keyword evidence="1" id="KW-0812">Transmembrane</keyword>
<evidence type="ECO:0000313" key="3">
    <source>
        <dbReference type="Proteomes" id="UP001162483"/>
    </source>
</evidence>
<dbReference type="Proteomes" id="UP001162483">
    <property type="component" value="Unassembled WGS sequence"/>
</dbReference>
<evidence type="ECO:0000256" key="1">
    <source>
        <dbReference type="SAM" id="Phobius"/>
    </source>
</evidence>
<reference evidence="2" key="1">
    <citation type="submission" date="2023-05" db="EMBL/GenBank/DDBJ databases">
        <authorList>
            <person name="Stuckert A."/>
        </authorList>
    </citation>
    <scope>NUCLEOTIDE SEQUENCE</scope>
</reference>
<evidence type="ECO:0000313" key="2">
    <source>
        <dbReference type="EMBL" id="CAI9543555.1"/>
    </source>
</evidence>
<keyword evidence="3" id="KW-1185">Reference proteome</keyword>
<feature type="transmembrane region" description="Helical" evidence="1">
    <location>
        <begin position="16"/>
        <end position="34"/>
    </location>
</feature>
<feature type="transmembrane region" description="Helical" evidence="1">
    <location>
        <begin position="41"/>
        <end position="66"/>
    </location>
</feature>
<comment type="caution">
    <text evidence="2">The sequence shown here is derived from an EMBL/GenBank/DDBJ whole genome shotgun (WGS) entry which is preliminary data.</text>
</comment>
<organism evidence="2 3">
    <name type="scientific">Staurois parvus</name>
    <dbReference type="NCBI Taxonomy" id="386267"/>
    <lineage>
        <taxon>Eukaryota</taxon>
        <taxon>Metazoa</taxon>
        <taxon>Chordata</taxon>
        <taxon>Craniata</taxon>
        <taxon>Vertebrata</taxon>
        <taxon>Euteleostomi</taxon>
        <taxon>Amphibia</taxon>
        <taxon>Batrachia</taxon>
        <taxon>Anura</taxon>
        <taxon>Neobatrachia</taxon>
        <taxon>Ranoidea</taxon>
        <taxon>Ranidae</taxon>
        <taxon>Staurois</taxon>
    </lineage>
</organism>